<dbReference type="OrthoDB" id="9795188at2"/>
<dbReference type="AlphaFoldDB" id="A0A2M9D180"/>
<dbReference type="CDD" id="cd04301">
    <property type="entry name" value="NAT_SF"/>
    <property type="match status" value="1"/>
</dbReference>
<dbReference type="EMBL" id="PGFE01000001">
    <property type="protein sequence ID" value="PJJ77932.1"/>
    <property type="molecule type" value="Genomic_DNA"/>
</dbReference>
<protein>
    <submittedName>
        <fullName evidence="2">RimJ/RimL family protein N-acetyltransferase</fullName>
    </submittedName>
</protein>
<sequence>MPSLVAPVVAPGTLSSRAQPHLCTTTPTGAVLDLRPWVADDAPAVAAVYDDPAVQRWHVRSMTLPEARAWVVARGDLWTTESGAEWAVTAGGELVGRCGLNYLDLDAGVGTVAYWVAPAARRRGIATAALRAVVRWAFDEAGLQRLVLDHSTHNAASCTVAEGAGFACEGTERASVRHADGWHDMHRHALLRTDDPR</sequence>
<dbReference type="RefSeq" id="WP_100422223.1">
    <property type="nucleotide sequence ID" value="NZ_BOOX01000010.1"/>
</dbReference>
<dbReference type="PROSITE" id="PS51186">
    <property type="entry name" value="GNAT"/>
    <property type="match status" value="1"/>
</dbReference>
<dbReference type="Pfam" id="PF13302">
    <property type="entry name" value="Acetyltransf_3"/>
    <property type="match status" value="1"/>
</dbReference>
<dbReference type="GO" id="GO:1990189">
    <property type="term" value="F:protein N-terminal-serine acetyltransferase activity"/>
    <property type="evidence" value="ECO:0007669"/>
    <property type="project" value="TreeGrafter"/>
</dbReference>
<keyword evidence="2" id="KW-0808">Transferase</keyword>
<evidence type="ECO:0000313" key="2">
    <source>
        <dbReference type="EMBL" id="PJJ77932.1"/>
    </source>
</evidence>
<dbReference type="PANTHER" id="PTHR43441">
    <property type="entry name" value="RIBOSOMAL-PROTEIN-SERINE ACETYLTRANSFERASE"/>
    <property type="match status" value="1"/>
</dbReference>
<feature type="domain" description="N-acetyltransferase" evidence="1">
    <location>
        <begin position="32"/>
        <end position="196"/>
    </location>
</feature>
<evidence type="ECO:0000313" key="3">
    <source>
        <dbReference type="Proteomes" id="UP000231693"/>
    </source>
</evidence>
<dbReference type="InterPro" id="IPR051908">
    <property type="entry name" value="Ribosomal_N-acetyltransferase"/>
</dbReference>
<dbReference type="InterPro" id="IPR000182">
    <property type="entry name" value="GNAT_dom"/>
</dbReference>
<dbReference type="Gene3D" id="3.40.630.30">
    <property type="match status" value="1"/>
</dbReference>
<dbReference type="InterPro" id="IPR016181">
    <property type="entry name" value="Acyl_CoA_acyltransferase"/>
</dbReference>
<name>A0A2M9D180_9CELL</name>
<reference evidence="2 3" key="1">
    <citation type="submission" date="2017-11" db="EMBL/GenBank/DDBJ databases">
        <title>Genomic Encyclopedia of Archaeal and Bacterial Type Strains, Phase II (KMG-II): From Individual Species to Whole Genera.</title>
        <authorList>
            <person name="Goeker M."/>
        </authorList>
    </citation>
    <scope>NUCLEOTIDE SEQUENCE [LARGE SCALE GENOMIC DNA]</scope>
    <source>
        <strain evidence="2 3">DSM 25478</strain>
    </source>
</reference>
<dbReference type="GO" id="GO:0008999">
    <property type="term" value="F:protein-N-terminal-alanine acetyltransferase activity"/>
    <property type="evidence" value="ECO:0007669"/>
    <property type="project" value="TreeGrafter"/>
</dbReference>
<dbReference type="Proteomes" id="UP000231693">
    <property type="component" value="Unassembled WGS sequence"/>
</dbReference>
<proteinExistence type="predicted"/>
<organism evidence="2 3">
    <name type="scientific">Sediminihabitans luteus</name>
    <dbReference type="NCBI Taxonomy" id="1138585"/>
    <lineage>
        <taxon>Bacteria</taxon>
        <taxon>Bacillati</taxon>
        <taxon>Actinomycetota</taxon>
        <taxon>Actinomycetes</taxon>
        <taxon>Micrococcales</taxon>
        <taxon>Cellulomonadaceae</taxon>
        <taxon>Sediminihabitans</taxon>
    </lineage>
</organism>
<dbReference type="SUPFAM" id="SSF55729">
    <property type="entry name" value="Acyl-CoA N-acyltransferases (Nat)"/>
    <property type="match status" value="1"/>
</dbReference>
<comment type="caution">
    <text evidence="2">The sequence shown here is derived from an EMBL/GenBank/DDBJ whole genome shotgun (WGS) entry which is preliminary data.</text>
</comment>
<dbReference type="GO" id="GO:0005737">
    <property type="term" value="C:cytoplasm"/>
    <property type="evidence" value="ECO:0007669"/>
    <property type="project" value="TreeGrafter"/>
</dbReference>
<dbReference type="PANTHER" id="PTHR43441:SF10">
    <property type="entry name" value="ACETYLTRANSFERASE"/>
    <property type="match status" value="1"/>
</dbReference>
<evidence type="ECO:0000259" key="1">
    <source>
        <dbReference type="PROSITE" id="PS51186"/>
    </source>
</evidence>
<accession>A0A2M9D180</accession>
<keyword evidence="3" id="KW-1185">Reference proteome</keyword>
<gene>
    <name evidence="2" type="ORF">CLV28_1159</name>
</gene>